<dbReference type="Pfam" id="PF02801">
    <property type="entry name" value="Ketoacyl-synt_C"/>
    <property type="match status" value="1"/>
</dbReference>
<dbReference type="GO" id="GO:0044550">
    <property type="term" value="P:secondary metabolite biosynthetic process"/>
    <property type="evidence" value="ECO:0007669"/>
    <property type="project" value="TreeGrafter"/>
</dbReference>
<evidence type="ECO:0000313" key="12">
    <source>
        <dbReference type="Proteomes" id="UP001220324"/>
    </source>
</evidence>
<keyword evidence="5" id="KW-0511">Multifunctional enzyme</keyword>
<dbReference type="InterPro" id="IPR029063">
    <property type="entry name" value="SAM-dependent_MTases_sf"/>
</dbReference>
<dbReference type="Gene3D" id="3.90.180.10">
    <property type="entry name" value="Medium-chain alcohol dehydrogenases, catalytic domain"/>
    <property type="match status" value="1"/>
</dbReference>
<dbReference type="Gene3D" id="3.30.70.3290">
    <property type="match status" value="1"/>
</dbReference>
<evidence type="ECO:0000313" key="11">
    <source>
        <dbReference type="EMBL" id="KAJ5553185.1"/>
    </source>
</evidence>
<dbReference type="PROSITE" id="PS50075">
    <property type="entry name" value="CARRIER"/>
    <property type="match status" value="1"/>
</dbReference>
<dbReference type="CDD" id="cd00833">
    <property type="entry name" value="PKS"/>
    <property type="match status" value="1"/>
</dbReference>
<evidence type="ECO:0000256" key="1">
    <source>
        <dbReference type="ARBA" id="ARBA00022450"/>
    </source>
</evidence>
<dbReference type="NCBIfam" id="TIGR01746">
    <property type="entry name" value="Thioester-redct"/>
    <property type="match status" value="1"/>
</dbReference>
<dbReference type="GO" id="GO:0004312">
    <property type="term" value="F:fatty acid synthase activity"/>
    <property type="evidence" value="ECO:0007669"/>
    <property type="project" value="TreeGrafter"/>
</dbReference>
<accession>A0AAD6D426</accession>
<dbReference type="InterPro" id="IPR036291">
    <property type="entry name" value="NAD(P)-bd_dom_sf"/>
</dbReference>
<dbReference type="SUPFAM" id="SSF51735">
    <property type="entry name" value="NAD(P)-binding Rossmann-fold domains"/>
    <property type="match status" value="3"/>
</dbReference>
<dbReference type="InterPro" id="IPR014043">
    <property type="entry name" value="Acyl_transferase_dom"/>
</dbReference>
<keyword evidence="3" id="KW-0489">Methyltransferase</keyword>
<dbReference type="SUPFAM" id="SSF53335">
    <property type="entry name" value="S-adenosyl-L-methionine-dependent methyltransferases"/>
    <property type="match status" value="1"/>
</dbReference>
<dbReference type="SMART" id="SM00822">
    <property type="entry name" value="PKS_KR"/>
    <property type="match status" value="1"/>
</dbReference>
<evidence type="ECO:0000256" key="2">
    <source>
        <dbReference type="ARBA" id="ARBA00022553"/>
    </source>
</evidence>
<proteinExistence type="inferred from homology"/>
<dbReference type="InterPro" id="IPR020843">
    <property type="entry name" value="ER"/>
</dbReference>
<dbReference type="PANTHER" id="PTHR43775">
    <property type="entry name" value="FATTY ACID SYNTHASE"/>
    <property type="match status" value="1"/>
</dbReference>
<dbReference type="Pfam" id="PF08659">
    <property type="entry name" value="KR"/>
    <property type="match status" value="1"/>
</dbReference>
<dbReference type="SMART" id="SM00825">
    <property type="entry name" value="PKS_KS"/>
    <property type="match status" value="1"/>
</dbReference>
<dbReference type="GO" id="GO:1901336">
    <property type="term" value="P:lactone biosynthetic process"/>
    <property type="evidence" value="ECO:0007669"/>
    <property type="project" value="UniProtKB-ARBA"/>
</dbReference>
<dbReference type="Gene3D" id="3.10.129.110">
    <property type="entry name" value="Polyketide synthase dehydratase"/>
    <property type="match status" value="1"/>
</dbReference>
<dbReference type="InterPro" id="IPR013968">
    <property type="entry name" value="PKS_KR"/>
</dbReference>
<dbReference type="InterPro" id="IPR013120">
    <property type="entry name" value="FAR_NAD-bd"/>
</dbReference>
<dbReference type="EMBL" id="JAQIZZ010000002">
    <property type="protein sequence ID" value="KAJ5553185.1"/>
    <property type="molecule type" value="Genomic_DNA"/>
</dbReference>
<dbReference type="InterPro" id="IPR049900">
    <property type="entry name" value="PKS_mFAS_DH"/>
</dbReference>
<dbReference type="PROSITE" id="PS52004">
    <property type="entry name" value="KS3_2"/>
    <property type="match status" value="1"/>
</dbReference>
<dbReference type="Gene3D" id="3.40.50.720">
    <property type="entry name" value="NAD(P)-binding Rossmann-like Domain"/>
    <property type="match status" value="2"/>
</dbReference>
<gene>
    <name evidence="11" type="ORF">N7494_002563</name>
</gene>
<evidence type="ECO:0000256" key="6">
    <source>
        <dbReference type="ARBA" id="ARBA00029443"/>
    </source>
</evidence>
<dbReference type="InterPro" id="IPR009081">
    <property type="entry name" value="PP-bd_ACP"/>
</dbReference>
<dbReference type="Pfam" id="PF07993">
    <property type="entry name" value="NAD_binding_4"/>
    <property type="match status" value="1"/>
</dbReference>
<dbReference type="SUPFAM" id="SSF50129">
    <property type="entry name" value="GroES-like"/>
    <property type="match status" value="1"/>
</dbReference>
<dbReference type="InterPro" id="IPR010080">
    <property type="entry name" value="Thioester_reductase-like_dom"/>
</dbReference>
<dbReference type="InterPro" id="IPR013154">
    <property type="entry name" value="ADH-like_N"/>
</dbReference>
<dbReference type="InterPro" id="IPR011032">
    <property type="entry name" value="GroES-like_sf"/>
</dbReference>
<feature type="region of interest" description="C-terminal hotdog fold" evidence="7">
    <location>
        <begin position="1045"/>
        <end position="1190"/>
    </location>
</feature>
<evidence type="ECO:0000259" key="8">
    <source>
        <dbReference type="PROSITE" id="PS50075"/>
    </source>
</evidence>
<dbReference type="Proteomes" id="UP001220324">
    <property type="component" value="Unassembled WGS sequence"/>
</dbReference>
<dbReference type="InterPro" id="IPR016035">
    <property type="entry name" value="Acyl_Trfase/lysoPLipase"/>
</dbReference>
<keyword evidence="12" id="KW-1185">Reference proteome</keyword>
<dbReference type="GO" id="GO:0008168">
    <property type="term" value="F:methyltransferase activity"/>
    <property type="evidence" value="ECO:0007669"/>
    <property type="project" value="UniProtKB-KW"/>
</dbReference>
<dbReference type="InterPro" id="IPR014031">
    <property type="entry name" value="Ketoacyl_synth_C"/>
</dbReference>
<organism evidence="11 12">
    <name type="scientific">Penicillium frequentans</name>
    <dbReference type="NCBI Taxonomy" id="3151616"/>
    <lineage>
        <taxon>Eukaryota</taxon>
        <taxon>Fungi</taxon>
        <taxon>Dikarya</taxon>
        <taxon>Ascomycota</taxon>
        <taxon>Pezizomycotina</taxon>
        <taxon>Eurotiomycetes</taxon>
        <taxon>Eurotiomycetidae</taxon>
        <taxon>Eurotiales</taxon>
        <taxon>Aspergillaceae</taxon>
        <taxon>Penicillium</taxon>
    </lineage>
</organism>
<dbReference type="SUPFAM" id="SSF52151">
    <property type="entry name" value="FabD/lysophospholipase-like"/>
    <property type="match status" value="1"/>
</dbReference>
<dbReference type="GO" id="GO:0016491">
    <property type="term" value="F:oxidoreductase activity"/>
    <property type="evidence" value="ECO:0007669"/>
    <property type="project" value="InterPro"/>
</dbReference>
<keyword evidence="1" id="KW-0596">Phosphopantetheine</keyword>
<dbReference type="InterPro" id="IPR014030">
    <property type="entry name" value="Ketoacyl_synth_N"/>
</dbReference>
<dbReference type="SMART" id="SM00826">
    <property type="entry name" value="PKS_DH"/>
    <property type="match status" value="1"/>
</dbReference>
<evidence type="ECO:0008006" key="13">
    <source>
        <dbReference type="Google" id="ProtNLM"/>
    </source>
</evidence>
<dbReference type="Gene3D" id="3.40.366.10">
    <property type="entry name" value="Malonyl-Coenzyme A Acyl Carrier Protein, domain 2"/>
    <property type="match status" value="1"/>
</dbReference>
<dbReference type="Pfam" id="PF16197">
    <property type="entry name" value="KAsynt_C_assoc"/>
    <property type="match status" value="1"/>
</dbReference>
<dbReference type="InterPro" id="IPR049551">
    <property type="entry name" value="PKS_DH_C"/>
</dbReference>
<evidence type="ECO:0000259" key="9">
    <source>
        <dbReference type="PROSITE" id="PS52004"/>
    </source>
</evidence>
<feature type="active site" description="Proton acceptor; for dehydratase activity" evidence="7">
    <location>
        <position position="939"/>
    </location>
</feature>
<evidence type="ECO:0000256" key="7">
    <source>
        <dbReference type="PROSITE-ProRule" id="PRU01363"/>
    </source>
</evidence>
<dbReference type="InterPro" id="IPR016036">
    <property type="entry name" value="Malonyl_transacylase_ACP-bd"/>
</dbReference>
<dbReference type="SMART" id="SM00829">
    <property type="entry name" value="PKS_ER"/>
    <property type="match status" value="1"/>
</dbReference>
<dbReference type="SUPFAM" id="SSF55048">
    <property type="entry name" value="Probable ACP-binding domain of malonyl-CoA ACP transacylase"/>
    <property type="match status" value="1"/>
</dbReference>
<keyword evidence="2" id="KW-0597">Phosphoprotein</keyword>
<sequence length="2856" mass="313999">MNATISAGLDPQAQSAQNPAPYSRVPFPIAIVGMAVKLPGGVGDTDSFWDMLINKRDGHCEVPITRYNVHAFYEPSAPAAMKTRHGYFLQDNIAHFDKSFFGMNHTDAERIDPQQRLLLEVAWECMENGGQRNWQGKNVGCFVGVFGEDWLEMSTKDVQNVDRFHAMNTGDFALANRLSYEYDLQGPSITYRTACSSSMVGLHEACQALYSGECDSAIVGGVNLILGPTMTSSMSEAMVLSPSGVTRAFDRDADGYGRGEAVNAIHIKPLAEAIRQGDPIRAVIRSTATNCDGKTPTIATPGPEAQERLIKRAYSKAGIDDLSETAFFECHGTGTVAGDTAETSVVARLFHNRGIYIGSVKPNIGHSEGASGLTSIIKAALTLEKRVIPPNIHFLKPNPKIPFEEGKLTVPVEPMSWPEGKAERVSVNCFGIGGTNVHVILESFPSSKPHFPDDSCFSVSLRLLVLSAKKKESLEKGAENIQHYLTQSPVDLDALAYTLGIRRDHMANRSFAIADTGGGVSTFEKAKTEPSKVAFIFSGQGAQWTGMGRELLERSPCFRASIRSMDQILKELENPPSWNLEDELLKEGDASRISQPEICQPICTAVQVALTDVLQTWGITPEAVVGHSSGEIAAAYASGAITARVAISLAYYRGQAIKASTIRRGGMAAVGMTPKQVQNYVGHGVTVACENSPESVTLSGDEEALVQTLENIKEKKPGTFCKRLDVSVAYHSNFMQEPSVIYKRSIAPIMSHNSSMVPLYSTVTGNSICDSSSLNADYWTQNLQSPVLFNGTIQHMIQEADKPWTFVEVGPHSTLSSPMRGILRMHDQSQKSKYIPTLIRNQPEQRALLMTAGRLFSSGHPVDLSKLNGKCGKLLTNLPSYPWLHEESLWSETRITRQWKSSQHAPHELLGSRCLESAEIEPSWRRILQLDHVPWLSDHSLGRDTIFPCAGYIAMAGEAIRQVTGSEQYTIRNLVMKMPLVLRDAEKVEILTSLRPLRLTNTADSSWFDITIMAYQNDSWKRHCVGQVKAGSSQHHSSRDEGHYPRSVSSKAWYGVFKKWGFGYGPEFQLLENIFASTTSNQAIGSVRPRGDLSKRYAIHPTIIDQNLQLLGIAGIRGIPRHLKTFQVPSLIEGIDVCPAAEADGVMSLYARCHVSDQSVTGDSSTIIGGKVVVSMTSATLVSIDNRFSNSNNPSLIARLVWKPHIDLNPLAPKMISEPLPGRVAGFLDQFTYALITNTAEKVRSLHPRSSHLKEYQAWLICQAETLPQLKSKYPGHGSLCQDNPLELLMEESELEISELQSLCLRAKAISELLVKIMDEVDIEESSDENDGLKLVSEFVFASSGWKDLLHTLGHSNPDLRVLITGARHELALTQVLINLTSEGGIPLYEKITISSSSAPPISNGKTQDGIATSIEYTVVDLSKPPAEQGLEDGEFDLVICCDTFDGEGDMYSVSKGLHDFLAPGGRILYQESWEKFLLAKFVMGISPVWWAQLSEDIKRVPLHSQDWETTVTDRRLQDYFEILSSCSPSPIKSTLMSRRPVISSERGHIALLYLSKLAPWAQYVRDLFIQTGYNVTWMKLGEQPPNGAGIISLIDLEGPYFHDMSQVSFLQLQILMTQTSIRRVLWVTESCQMSCKDPRFGLVLGFARSVRQEAMEEFATLEIDDFSSDNADSVLRTWQHMERQQNCSSLDPDREFAVSKKIIHVSRAHWRPAQEPIISAKRTGNSSTKALDIGTSGLLSSLSWRENPSQDLKPDEIEIDMKYCSLNFRDIMVAMGVVGDKSEFGLEGSGLVRRVGSLIKNFEVGQPVMLMMDGLLRTNAIVPARCCLPLPLDLSLADAATLPCVYSTVLYSLIKVARLEEGQTILIHSACGGVGIAAIQLCQMVGAKIFATVGSEEKAQYLVETFGIPRAHIFDSRSSYFLHGVMDQTNHRGVDVVLNSLAGELLHTSWRCVASFGKMLELGKRDILGNAQLDMSFFSGNRSFIGVDLKQLLVEDESELQSLLQETIKHVEQGTCRPIRPVTVFEAGDISKAFAYMQTGKHMGKVLVQFPEDPSSLPVTGQSSSFALASDVSYLLVGGLGGLGRTVATWMIEKGARKFVFLSRSVGKTQESLSFIQELESQDCSVTPISGRVDSMHDVQRAVAACKKRIGGVIQMSAVIESRMLSKLTYQEWRETLAPKVQGTWNLHNAISGRDVDFFVCFSSVAGLCGNTGQTHYAAANSFLDSFAQYRHEQGLAASVIDIGLVDDAGFAHENLPQLIQRAHAASLETVGESQVLQALERAISQTGQFAIGMGTTKALSDPGVIPQWGRDARYSLWKKIVLPEERSTSTLQGDVKDLIEDILRDPQTLQDPAIESRVTYVLGKEIASRLVDTKDMDNDEILGIVIESLTMIEIQSWLRRHLSLELALADISNASTIAGLGKPIVSALRAKYGVGNANTNSHEVSSIVNCEKDQHLQDMTLGREIRPLPGPVSKWDSPSEGHVILTGATGFIGAFFLSMLVDLPQIQTVTCLIRAANSQAAMARLNATFEKFHLSIDFQDKVKVVTGDLTKRNLGLGPSEFAHLSGKCSGVFHLGAAINYASSYSVHREANVLGLMEILRFANADRLKAVYHFSSISAYGPVGFLGKQTFIPEDQRPAAAPPGHPRQHTGYFLSKFVSESICWDAIANGFPITIYRPGFVLGHSVTGVGNPDDSVNRLMSTCIRLGAYPEQPNQPALYVPVDFVCSSALQIALSPDNLGRAYNLIRPNPDQNISLPSTFAILSQMTSPPLRCIPLPEWLELLTVRKSHSLSQLTPMIAARFSSSEALIWWDRKDDSMVAHGTENLRAALANRPDILQCKDMSTLLQLYYQHWSR</sequence>
<feature type="region of interest" description="N-terminal hotdog fold" evidence="7">
    <location>
        <begin position="907"/>
        <end position="1035"/>
    </location>
</feature>
<dbReference type="GO" id="GO:0032259">
    <property type="term" value="P:methylation"/>
    <property type="evidence" value="ECO:0007669"/>
    <property type="project" value="UniProtKB-KW"/>
</dbReference>
<dbReference type="InterPro" id="IPR049552">
    <property type="entry name" value="PKS_DH_N"/>
</dbReference>
<dbReference type="Pfam" id="PF00698">
    <property type="entry name" value="Acyl_transf_1"/>
    <property type="match status" value="1"/>
</dbReference>
<evidence type="ECO:0000256" key="4">
    <source>
        <dbReference type="ARBA" id="ARBA00022679"/>
    </source>
</evidence>
<dbReference type="Gene3D" id="3.40.50.150">
    <property type="entry name" value="Vaccinia Virus protein VP39"/>
    <property type="match status" value="1"/>
</dbReference>
<dbReference type="Pfam" id="PF21089">
    <property type="entry name" value="PKS_DH_N"/>
    <property type="match status" value="1"/>
</dbReference>
<protein>
    <recommendedName>
        <fullName evidence="13">Carrier domain-containing protein</fullName>
    </recommendedName>
</protein>
<keyword evidence="4" id="KW-0808">Transferase</keyword>
<name>A0AAD6D426_9EURO</name>
<feature type="domain" description="Carrier" evidence="8">
    <location>
        <begin position="2355"/>
        <end position="2430"/>
    </location>
</feature>
<feature type="active site" description="Proton donor; for dehydratase activity" evidence="7">
    <location>
        <position position="1105"/>
    </location>
</feature>
<evidence type="ECO:0000256" key="3">
    <source>
        <dbReference type="ARBA" id="ARBA00022603"/>
    </source>
</evidence>
<dbReference type="InterPro" id="IPR050091">
    <property type="entry name" value="PKS_NRPS_Biosynth_Enz"/>
</dbReference>
<dbReference type="PANTHER" id="PTHR43775:SF49">
    <property type="entry name" value="SYNTHASE, PUTATIVE (JCVI)-RELATED"/>
    <property type="match status" value="1"/>
</dbReference>
<dbReference type="Pfam" id="PF00109">
    <property type="entry name" value="ketoacyl-synt"/>
    <property type="match status" value="1"/>
</dbReference>
<dbReference type="InterPro" id="IPR020807">
    <property type="entry name" value="PKS_DH"/>
</dbReference>
<dbReference type="FunFam" id="3.40.50.720:FF:000209">
    <property type="entry name" value="Polyketide synthase Pks12"/>
    <property type="match status" value="1"/>
</dbReference>
<reference evidence="11 12" key="1">
    <citation type="journal article" date="2023" name="IMA Fungus">
        <title>Comparative genomic study of the Penicillium genus elucidates a diverse pangenome and 15 lateral gene transfer events.</title>
        <authorList>
            <person name="Petersen C."/>
            <person name="Sorensen T."/>
            <person name="Nielsen M.R."/>
            <person name="Sondergaard T.E."/>
            <person name="Sorensen J.L."/>
            <person name="Fitzpatrick D.A."/>
            <person name="Frisvad J.C."/>
            <person name="Nielsen K.L."/>
        </authorList>
    </citation>
    <scope>NUCLEOTIDE SEQUENCE [LARGE SCALE GENOMIC DNA]</scope>
    <source>
        <strain evidence="11 12">IBT 35679</strain>
    </source>
</reference>
<evidence type="ECO:0000256" key="5">
    <source>
        <dbReference type="ARBA" id="ARBA00023268"/>
    </source>
</evidence>
<dbReference type="GO" id="GO:0006633">
    <property type="term" value="P:fatty acid biosynthetic process"/>
    <property type="evidence" value="ECO:0007669"/>
    <property type="project" value="TreeGrafter"/>
</dbReference>
<dbReference type="InterPro" id="IPR042104">
    <property type="entry name" value="PKS_dehydratase_sf"/>
</dbReference>
<dbReference type="InterPro" id="IPR001227">
    <property type="entry name" value="Ac_transferase_dom_sf"/>
</dbReference>
<dbReference type="SUPFAM" id="SSF53901">
    <property type="entry name" value="Thiolase-like"/>
    <property type="match status" value="1"/>
</dbReference>
<dbReference type="SMART" id="SM00827">
    <property type="entry name" value="PKS_AT"/>
    <property type="match status" value="1"/>
</dbReference>
<feature type="domain" description="Ketosynthase family 3 (KS3)" evidence="9">
    <location>
        <begin position="26"/>
        <end position="443"/>
    </location>
</feature>
<dbReference type="InterPro" id="IPR032821">
    <property type="entry name" value="PKS_assoc"/>
</dbReference>
<dbReference type="Pfam" id="PF08240">
    <property type="entry name" value="ADH_N"/>
    <property type="match status" value="1"/>
</dbReference>
<feature type="domain" description="PKS/mFAS DH" evidence="10">
    <location>
        <begin position="907"/>
        <end position="1190"/>
    </location>
</feature>
<evidence type="ECO:0000259" key="10">
    <source>
        <dbReference type="PROSITE" id="PS52019"/>
    </source>
</evidence>
<comment type="similarity">
    <text evidence="6">In the C-terminal section; belongs to the NRP synthetase family.</text>
</comment>
<dbReference type="Pfam" id="PF13602">
    <property type="entry name" value="ADH_zinc_N_2"/>
    <property type="match status" value="1"/>
</dbReference>
<comment type="caution">
    <text evidence="11">The sequence shown here is derived from an EMBL/GenBank/DDBJ whole genome shotgun (WGS) entry which is preliminary data.</text>
</comment>
<dbReference type="Gene3D" id="3.40.47.10">
    <property type="match status" value="1"/>
</dbReference>
<dbReference type="CDD" id="cd05195">
    <property type="entry name" value="enoyl_red"/>
    <property type="match status" value="1"/>
</dbReference>
<dbReference type="InterPro" id="IPR016039">
    <property type="entry name" value="Thiolase-like"/>
</dbReference>
<dbReference type="Pfam" id="PF14765">
    <property type="entry name" value="PS-DH"/>
    <property type="match status" value="1"/>
</dbReference>
<dbReference type="InterPro" id="IPR020841">
    <property type="entry name" value="PKS_Beta-ketoAc_synthase_dom"/>
</dbReference>
<dbReference type="PROSITE" id="PS52019">
    <property type="entry name" value="PKS_MFAS_DH"/>
    <property type="match status" value="1"/>
</dbReference>
<dbReference type="InterPro" id="IPR057326">
    <property type="entry name" value="KR_dom"/>
</dbReference>